<dbReference type="EMBL" id="JABBNU010000001">
    <property type="protein sequence ID" value="NMM47015.1"/>
    <property type="molecule type" value="Genomic_DNA"/>
</dbReference>
<dbReference type="InterPro" id="IPR025293">
    <property type="entry name" value="YfiR/HmsC-like"/>
</dbReference>
<protein>
    <submittedName>
        <fullName evidence="2">YfiR family protein</fullName>
    </submittedName>
</protein>
<proteinExistence type="predicted"/>
<evidence type="ECO:0000313" key="3">
    <source>
        <dbReference type="Proteomes" id="UP000559010"/>
    </source>
</evidence>
<evidence type="ECO:0000256" key="1">
    <source>
        <dbReference type="SAM" id="SignalP"/>
    </source>
</evidence>
<dbReference type="AlphaFoldDB" id="A0A848IUP9"/>
<gene>
    <name evidence="2" type="ORF">HH304_01285</name>
</gene>
<comment type="caution">
    <text evidence="2">The sequence shown here is derived from an EMBL/GenBank/DDBJ whole genome shotgun (WGS) entry which is preliminary data.</text>
</comment>
<dbReference type="RefSeq" id="WP_169677631.1">
    <property type="nucleotide sequence ID" value="NZ_JABBNU010000001.1"/>
</dbReference>
<dbReference type="Pfam" id="PF13689">
    <property type="entry name" value="DUF4154"/>
    <property type="match status" value="1"/>
</dbReference>
<accession>A0A848IUP9</accession>
<evidence type="ECO:0000313" key="2">
    <source>
        <dbReference type="EMBL" id="NMM47015.1"/>
    </source>
</evidence>
<sequence length="166" mass="18185">MKKIIFLICFLTAVHLSAQDYKFHATFIYNFTKYIQWPPAYSQGDFVIGVVGDCELIDYLNTLAQSRKAGNQSFKVVKYNSPGEITNPPHIVFVPKTKSGLLPTVLGKVASGSTLVITEEPGLASKGSGINFVFEGGKPRFELNLDATNAARLKVSSELQRLATVI</sequence>
<feature type="signal peptide" evidence="1">
    <location>
        <begin position="1"/>
        <end position="18"/>
    </location>
</feature>
<organism evidence="2 3">
    <name type="scientific">Marinigracilibium pacificum</name>
    <dbReference type="NCBI Taxonomy" id="2729599"/>
    <lineage>
        <taxon>Bacteria</taxon>
        <taxon>Pseudomonadati</taxon>
        <taxon>Bacteroidota</taxon>
        <taxon>Cytophagia</taxon>
        <taxon>Cytophagales</taxon>
        <taxon>Flammeovirgaceae</taxon>
        <taxon>Marinigracilibium</taxon>
    </lineage>
</organism>
<keyword evidence="3" id="KW-1185">Reference proteome</keyword>
<dbReference type="Proteomes" id="UP000559010">
    <property type="component" value="Unassembled WGS sequence"/>
</dbReference>
<name>A0A848IUP9_9BACT</name>
<reference evidence="2 3" key="1">
    <citation type="submission" date="2020-04" db="EMBL/GenBank/DDBJ databases">
        <title>Flammeovirgaceae bacterium KN852 isolated from deep sea.</title>
        <authorList>
            <person name="Zhang D.-C."/>
        </authorList>
    </citation>
    <scope>NUCLEOTIDE SEQUENCE [LARGE SCALE GENOMIC DNA]</scope>
    <source>
        <strain evidence="2 3">KN852</strain>
    </source>
</reference>
<feature type="chain" id="PRO_5032391294" evidence="1">
    <location>
        <begin position="19"/>
        <end position="166"/>
    </location>
</feature>
<keyword evidence="1" id="KW-0732">Signal</keyword>